<feature type="disulfide bond" evidence="1">
    <location>
        <begin position="135"/>
        <end position="190"/>
    </location>
</feature>
<dbReference type="InterPro" id="IPR037176">
    <property type="entry name" value="Osmotin/thaumatin-like_sf"/>
</dbReference>
<keyword evidence="2" id="KW-0732">Signal</keyword>
<keyword evidence="4" id="KW-1185">Reference proteome</keyword>
<reference evidence="3 4" key="1">
    <citation type="submission" date="2014-06" db="EMBL/GenBank/DDBJ databases">
        <title>Evolutionary Origins and Diversification of the Mycorrhizal Mutualists.</title>
        <authorList>
            <consortium name="DOE Joint Genome Institute"/>
            <consortium name="Mycorrhizal Genomics Consortium"/>
            <person name="Kohler A."/>
            <person name="Kuo A."/>
            <person name="Nagy L.G."/>
            <person name="Floudas D."/>
            <person name="Copeland A."/>
            <person name="Barry K.W."/>
            <person name="Cichocki N."/>
            <person name="Veneault-Fourrey C."/>
            <person name="LaButti K."/>
            <person name="Lindquist E.A."/>
            <person name="Lipzen A."/>
            <person name="Lundell T."/>
            <person name="Morin E."/>
            <person name="Murat C."/>
            <person name="Riley R."/>
            <person name="Ohm R."/>
            <person name="Sun H."/>
            <person name="Tunlid A."/>
            <person name="Henrissat B."/>
            <person name="Grigoriev I.V."/>
            <person name="Hibbett D.S."/>
            <person name="Martin F."/>
        </authorList>
    </citation>
    <scope>NUCLEOTIDE SEQUENCE [LARGE SCALE GENOMIC DNA]</scope>
    <source>
        <strain evidence="3 4">SS14</strain>
    </source>
</reference>
<dbReference type="HOGENOM" id="CLU_070880_0_0_1"/>
<feature type="disulfide bond" evidence="1">
    <location>
        <begin position="73"/>
        <end position="80"/>
    </location>
</feature>
<keyword evidence="1" id="KW-1015">Disulfide bond</keyword>
<dbReference type="Proteomes" id="UP000054279">
    <property type="component" value="Unassembled WGS sequence"/>
</dbReference>
<evidence type="ECO:0000256" key="1">
    <source>
        <dbReference type="PIRSR" id="PIRSR002703-1"/>
    </source>
</evidence>
<dbReference type="PANTHER" id="PTHR31013">
    <property type="entry name" value="THAUMATIN FAMILY PROTEIN-RELATED"/>
    <property type="match status" value="1"/>
</dbReference>
<accession>A0A0C9U299</accession>
<dbReference type="PIRSF" id="PIRSF002703">
    <property type="entry name" value="Thaumatin"/>
    <property type="match status" value="1"/>
</dbReference>
<feature type="disulfide bond" evidence="1">
    <location>
        <begin position="130"/>
        <end position="215"/>
    </location>
</feature>
<dbReference type="AlphaFoldDB" id="A0A0C9U299"/>
<dbReference type="PANTHER" id="PTHR31013:SF2">
    <property type="entry name" value="THAUMATIN-LIKE PROTEIN"/>
    <property type="match status" value="1"/>
</dbReference>
<dbReference type="PROSITE" id="PS51367">
    <property type="entry name" value="THAUMATIN_2"/>
    <property type="match status" value="1"/>
</dbReference>
<dbReference type="SUPFAM" id="SSF49870">
    <property type="entry name" value="Osmotin, thaumatin-like protein"/>
    <property type="match status" value="1"/>
</dbReference>
<feature type="disulfide bond" evidence="1">
    <location>
        <begin position="154"/>
        <end position="161"/>
    </location>
</feature>
<feature type="signal peptide" evidence="2">
    <location>
        <begin position="1"/>
        <end position="19"/>
    </location>
</feature>
<name>A0A0C9U299_SPHS4</name>
<feature type="disulfide bond" evidence="1">
    <location>
        <begin position="141"/>
        <end position="150"/>
    </location>
</feature>
<dbReference type="OrthoDB" id="430315at2759"/>
<dbReference type="Gene3D" id="2.60.110.10">
    <property type="entry name" value="Thaumatin"/>
    <property type="match status" value="1"/>
</dbReference>
<protein>
    <recommendedName>
        <fullName evidence="5">Osmotin, thaumatin-like protein</fullName>
    </recommendedName>
</protein>
<evidence type="ECO:0000313" key="3">
    <source>
        <dbReference type="EMBL" id="KIJ28269.1"/>
    </source>
</evidence>
<dbReference type="InterPro" id="IPR001938">
    <property type="entry name" value="Thaumatin"/>
</dbReference>
<dbReference type="SMART" id="SM00205">
    <property type="entry name" value="THN"/>
    <property type="match status" value="1"/>
</dbReference>
<feature type="disulfide bond" evidence="1">
    <location>
        <begin position="28"/>
        <end position="225"/>
    </location>
</feature>
<sequence length="233" mass="24510">MRPCLLILWISLVLTQVLAVSLSVNNSCNHTVLLFTQTSFGDIRNNIRLRAGDTQDMAITPDWVGAINVGTRCRKCSGKCMTGGPSWNGETPFSRAEFNWIPDSGKVFYDVSLIYGYNVGMEIRANTSTCHPFACTLPPGCPVPGPGGSCFSGCCSSPEACADGALPSSGGGCPQNAFAGPHSSFFFTNCPNAYAFPTNDGASGGQPANNVVSECDSTDVILTLCPETTSNIP</sequence>
<proteinExistence type="predicted"/>
<evidence type="ECO:0008006" key="5">
    <source>
        <dbReference type="Google" id="ProtNLM"/>
    </source>
</evidence>
<organism evidence="3 4">
    <name type="scientific">Sphaerobolus stellatus (strain SS14)</name>
    <dbReference type="NCBI Taxonomy" id="990650"/>
    <lineage>
        <taxon>Eukaryota</taxon>
        <taxon>Fungi</taxon>
        <taxon>Dikarya</taxon>
        <taxon>Basidiomycota</taxon>
        <taxon>Agaricomycotina</taxon>
        <taxon>Agaricomycetes</taxon>
        <taxon>Phallomycetidae</taxon>
        <taxon>Geastrales</taxon>
        <taxon>Sphaerobolaceae</taxon>
        <taxon>Sphaerobolus</taxon>
    </lineage>
</organism>
<dbReference type="EMBL" id="KN837310">
    <property type="protein sequence ID" value="KIJ28269.1"/>
    <property type="molecule type" value="Genomic_DNA"/>
</dbReference>
<dbReference type="Pfam" id="PF00314">
    <property type="entry name" value="Thaumatin"/>
    <property type="match status" value="1"/>
</dbReference>
<evidence type="ECO:0000313" key="4">
    <source>
        <dbReference type="Proteomes" id="UP000054279"/>
    </source>
</evidence>
<evidence type="ECO:0000256" key="2">
    <source>
        <dbReference type="SAM" id="SignalP"/>
    </source>
</evidence>
<feature type="chain" id="PRO_5002220782" description="Osmotin, thaumatin-like protein" evidence="2">
    <location>
        <begin position="20"/>
        <end position="233"/>
    </location>
</feature>
<gene>
    <name evidence="3" type="ORF">M422DRAFT_61927</name>
</gene>